<evidence type="ECO:0000313" key="3">
    <source>
        <dbReference type="EMBL" id="MDO9710059.1"/>
    </source>
</evidence>
<dbReference type="PANTHER" id="PTHR33376:SF5">
    <property type="entry name" value="EXTRACYTOPLASMIC SOLUTE RECEPTOR PROTEIN"/>
    <property type="match status" value="1"/>
</dbReference>
<evidence type="ECO:0000256" key="1">
    <source>
        <dbReference type="ARBA" id="ARBA00022729"/>
    </source>
</evidence>
<dbReference type="Pfam" id="PF03480">
    <property type="entry name" value="DctP"/>
    <property type="match status" value="1"/>
</dbReference>
<proteinExistence type="predicted"/>
<dbReference type="PIRSF" id="PIRSF039026">
    <property type="entry name" value="SiaP"/>
    <property type="match status" value="1"/>
</dbReference>
<keyword evidence="4" id="KW-1185">Reference proteome</keyword>
<sequence>MKRRGLLAAGTAAPVLAAPMLANAQPQVLWRCTGSFPKSTDVLWGVQELFARRVAELTGGAFQIRNFAPGEIVPALQVLDAVGAGTVECGYTAAYYYIGKDPTLGFGTVMPFGMNARQQLAWLHHGGGREIMEEVYRDQGVIALPCSNTGAQMGGWLRKEIRTVADLKGLKFRIAGLAGGVLSKLGVIPQVLGAADIYPALERGVVDGAEWVGPHDDEKLGFHRVAPYYYYPGWWEACSQGEIQVNIKAWEALPKQYQQVIEVVTGEMQVWGTSRYDMLNMQALRRLVASGTQLRAYPREVLQACYQATQETYAEIGEKNPRFRKVHAHWDRFRRDTQGWFRVAEDSQANFLALAERG</sequence>
<dbReference type="InterPro" id="IPR018389">
    <property type="entry name" value="DctP_fam"/>
</dbReference>
<dbReference type="Gene3D" id="3.40.190.10">
    <property type="entry name" value="Periplasmic binding protein-like II"/>
    <property type="match status" value="1"/>
</dbReference>
<comment type="caution">
    <text evidence="3">The sequence shown here is derived from an EMBL/GenBank/DDBJ whole genome shotgun (WGS) entry which is preliminary data.</text>
</comment>
<feature type="signal peptide" evidence="2">
    <location>
        <begin position="1"/>
        <end position="24"/>
    </location>
</feature>
<reference evidence="3 4" key="1">
    <citation type="submission" date="2023-08" db="EMBL/GenBank/DDBJ databases">
        <title>The draft genome sequence of Paracraurococcus sp. LOR1-02.</title>
        <authorList>
            <person name="Kingkaew E."/>
            <person name="Tanasupawat S."/>
        </authorList>
    </citation>
    <scope>NUCLEOTIDE SEQUENCE [LARGE SCALE GENOMIC DNA]</scope>
    <source>
        <strain evidence="3 4">LOR1-02</strain>
    </source>
</reference>
<evidence type="ECO:0000256" key="2">
    <source>
        <dbReference type="SAM" id="SignalP"/>
    </source>
</evidence>
<dbReference type="Gene3D" id="3.40.190.170">
    <property type="entry name" value="Bacterial extracellular solute-binding protein, family 7"/>
    <property type="match status" value="1"/>
</dbReference>
<dbReference type="InterPro" id="IPR026289">
    <property type="entry name" value="SBP_TakP-like"/>
</dbReference>
<dbReference type="EMBL" id="JAUTWS010000015">
    <property type="protein sequence ID" value="MDO9710059.1"/>
    <property type="molecule type" value="Genomic_DNA"/>
</dbReference>
<feature type="chain" id="PRO_5045173334" evidence="2">
    <location>
        <begin position="25"/>
        <end position="358"/>
    </location>
</feature>
<gene>
    <name evidence="3" type="primary">dctP</name>
    <name evidence="3" type="ORF">Q7A36_17025</name>
</gene>
<keyword evidence="1 2" id="KW-0732">Signal</keyword>
<dbReference type="NCBIfam" id="NF037995">
    <property type="entry name" value="TRAP_S1"/>
    <property type="match status" value="1"/>
</dbReference>
<organism evidence="3 4">
    <name type="scientific">Paracraurococcus lichenis</name>
    <dbReference type="NCBI Taxonomy" id="3064888"/>
    <lineage>
        <taxon>Bacteria</taxon>
        <taxon>Pseudomonadati</taxon>
        <taxon>Pseudomonadota</taxon>
        <taxon>Alphaproteobacteria</taxon>
        <taxon>Acetobacterales</taxon>
        <taxon>Roseomonadaceae</taxon>
        <taxon>Paracraurococcus</taxon>
    </lineage>
</organism>
<dbReference type="RefSeq" id="WP_305104996.1">
    <property type="nucleotide sequence ID" value="NZ_JAUTWS010000015.1"/>
</dbReference>
<protein>
    <submittedName>
        <fullName evidence="3">TRAP transporter substrate-binding protein DctP</fullName>
    </submittedName>
</protein>
<dbReference type="InterPro" id="IPR038404">
    <property type="entry name" value="TRAP_DctP_sf"/>
</dbReference>
<evidence type="ECO:0000313" key="4">
    <source>
        <dbReference type="Proteomes" id="UP001243009"/>
    </source>
</evidence>
<accession>A0ABT9E1P9</accession>
<dbReference type="PANTHER" id="PTHR33376">
    <property type="match status" value="1"/>
</dbReference>
<dbReference type="Proteomes" id="UP001243009">
    <property type="component" value="Unassembled WGS sequence"/>
</dbReference>
<name>A0ABT9E1P9_9PROT</name>